<dbReference type="Gene3D" id="3.30.1360.120">
    <property type="entry name" value="Probable tRNA modification gtpase trme, domain 1"/>
    <property type="match status" value="1"/>
</dbReference>
<dbReference type="PANTHER" id="PTHR43757:SF2">
    <property type="entry name" value="AMINOMETHYLTRANSFERASE, MITOCHONDRIAL"/>
    <property type="match status" value="1"/>
</dbReference>
<organism evidence="4">
    <name type="scientific">uncultured bacterium HF0070_11A08</name>
    <dbReference type="NCBI Taxonomy" id="710812"/>
    <lineage>
        <taxon>Bacteria</taxon>
        <taxon>environmental samples</taxon>
    </lineage>
</organism>
<sequence>MVNLQEEKDLDNNVLISARRFEESPFIARHDTSKMVRGVYAGRFQAVYAGEDHLEKYWLLRRKALIFDVPEKPIEISGRDAVPFLEKVLSRRISTMEEGRGYYALACTPSGGIFMDGVVFKLGTNRFWYVQADGPFETWLMALSVGFDVEIKDPKSRVLQIQGPASIAIMNAASGGAIDETMRYFRSGYFDLGGQSLYVSRTGFTNELGFEIYCDGEKTNHLALWDHLMASGEPHGMEFSSTRALTIRRIEGGILGNTTDMDASMTPFEAGLGAFVDLEKDDFIGRDALIDADRRSLLFGLTCSEATPSSGSEILDGQVVVGHITAGVPSPTLGLGIGYARFAEPGEWVCRAMALRLPDGSTHACDIVDLPFFDKEHKIVRGLDRTIP</sequence>
<dbReference type="Pfam" id="PF01571">
    <property type="entry name" value="GCV_T"/>
    <property type="match status" value="1"/>
</dbReference>
<reference evidence="4" key="1">
    <citation type="journal article" date="2011" name="Environ. Microbiol.">
        <title>Time-series analyses of Monterey Bay coastal microbial picoplankton using a 'genome proxy' microarray.</title>
        <authorList>
            <person name="Rich V.I."/>
            <person name="Pham V.D."/>
            <person name="Eppley J."/>
            <person name="Shi Y."/>
            <person name="DeLong E.F."/>
        </authorList>
    </citation>
    <scope>NUCLEOTIDE SEQUENCE</scope>
</reference>
<dbReference type="InterPro" id="IPR029043">
    <property type="entry name" value="GcvT/YgfZ_C"/>
</dbReference>
<protein>
    <submittedName>
        <fullName evidence="4">Glycine cleavage system t protein (Aminomethyltransferase)</fullName>
    </submittedName>
</protein>
<dbReference type="SUPFAM" id="SSF103025">
    <property type="entry name" value="Folate-binding domain"/>
    <property type="match status" value="1"/>
</dbReference>
<evidence type="ECO:0000256" key="1">
    <source>
        <dbReference type="PIRSR" id="PIRSR006487-1"/>
    </source>
</evidence>
<feature type="domain" description="GCVT N-terminal" evidence="2">
    <location>
        <begin position="55"/>
        <end position="280"/>
    </location>
</feature>
<accession>E0XPH9</accession>
<dbReference type="Pfam" id="PF08669">
    <property type="entry name" value="GCV_T_C"/>
    <property type="match status" value="1"/>
</dbReference>
<dbReference type="PIRSF" id="PIRSF006487">
    <property type="entry name" value="GcvT"/>
    <property type="match status" value="1"/>
</dbReference>
<evidence type="ECO:0000259" key="2">
    <source>
        <dbReference type="Pfam" id="PF01571"/>
    </source>
</evidence>
<evidence type="ECO:0000259" key="3">
    <source>
        <dbReference type="Pfam" id="PF08669"/>
    </source>
</evidence>
<dbReference type="InterPro" id="IPR013977">
    <property type="entry name" value="GcvT_C"/>
</dbReference>
<dbReference type="InterPro" id="IPR027266">
    <property type="entry name" value="TrmE/GcvT-like"/>
</dbReference>
<dbReference type="InterPro" id="IPR028896">
    <property type="entry name" value="GcvT/YgfZ/DmdA"/>
</dbReference>
<keyword evidence="4" id="KW-0489">Methyltransferase</keyword>
<name>E0XPH9_9BACT</name>
<feature type="domain" description="Aminomethyltransferase C-terminal" evidence="3">
    <location>
        <begin position="298"/>
        <end position="374"/>
    </location>
</feature>
<dbReference type="GO" id="GO:0008168">
    <property type="term" value="F:methyltransferase activity"/>
    <property type="evidence" value="ECO:0007669"/>
    <property type="project" value="UniProtKB-KW"/>
</dbReference>
<feature type="binding site" evidence="1">
    <location>
        <position position="211"/>
    </location>
    <ligand>
        <name>substrate</name>
    </ligand>
</feature>
<dbReference type="InterPro" id="IPR006222">
    <property type="entry name" value="GCVT_N"/>
</dbReference>
<evidence type="ECO:0000313" key="4">
    <source>
        <dbReference type="EMBL" id="ADI16320.1"/>
    </source>
</evidence>
<dbReference type="GO" id="GO:0032259">
    <property type="term" value="P:methylation"/>
    <property type="evidence" value="ECO:0007669"/>
    <property type="project" value="UniProtKB-KW"/>
</dbReference>
<dbReference type="PANTHER" id="PTHR43757">
    <property type="entry name" value="AMINOMETHYLTRANSFERASE"/>
    <property type="match status" value="1"/>
</dbReference>
<dbReference type="EMBL" id="GU474834">
    <property type="protein sequence ID" value="ADI16320.1"/>
    <property type="molecule type" value="Genomic_DNA"/>
</dbReference>
<proteinExistence type="predicted"/>
<keyword evidence="4" id="KW-0808">Transferase</keyword>
<dbReference type="AlphaFoldDB" id="E0XPH9"/>
<dbReference type="SUPFAM" id="SSF101790">
    <property type="entry name" value="Aminomethyltransferase beta-barrel domain"/>
    <property type="match status" value="1"/>
</dbReference>